<keyword evidence="3" id="KW-1185">Reference proteome</keyword>
<sequence length="121" mass="13737">MNVTEEDRRTFPEQAQIRGDPPDHGMVWKTPLQCSSTSINSAKDNSNAKYVLPFDDSLVDRLNLQHSADKWSKAVTEIVRLTKPGGWVELFEGSAKYGNMPKSVQDHDLYDAREYLNILVL</sequence>
<dbReference type="AlphaFoldDB" id="A0A433QIV9"/>
<proteinExistence type="predicted"/>
<reference evidence="2 3" key="1">
    <citation type="journal article" date="2018" name="New Phytol.">
        <title>Phylogenomics of Endogonaceae and evolution of mycorrhizas within Mucoromycota.</title>
        <authorList>
            <person name="Chang Y."/>
            <person name="Desiro A."/>
            <person name="Na H."/>
            <person name="Sandor L."/>
            <person name="Lipzen A."/>
            <person name="Clum A."/>
            <person name="Barry K."/>
            <person name="Grigoriev I.V."/>
            <person name="Martin F.M."/>
            <person name="Stajich J.E."/>
            <person name="Smith M.E."/>
            <person name="Bonito G."/>
            <person name="Spatafora J.W."/>
        </authorList>
    </citation>
    <scope>NUCLEOTIDE SEQUENCE [LARGE SCALE GENOMIC DNA]</scope>
    <source>
        <strain evidence="2 3">AD002</strain>
    </source>
</reference>
<comment type="caution">
    <text evidence="2">The sequence shown here is derived from an EMBL/GenBank/DDBJ whole genome shotgun (WGS) entry which is preliminary data.</text>
</comment>
<evidence type="ECO:0000313" key="3">
    <source>
        <dbReference type="Proteomes" id="UP000274822"/>
    </source>
</evidence>
<gene>
    <name evidence="2" type="ORF">BC938DRAFT_480381</name>
</gene>
<organism evidence="2 3">
    <name type="scientific">Jimgerdemannia flammicorona</name>
    <dbReference type="NCBI Taxonomy" id="994334"/>
    <lineage>
        <taxon>Eukaryota</taxon>
        <taxon>Fungi</taxon>
        <taxon>Fungi incertae sedis</taxon>
        <taxon>Mucoromycota</taxon>
        <taxon>Mucoromycotina</taxon>
        <taxon>Endogonomycetes</taxon>
        <taxon>Endogonales</taxon>
        <taxon>Endogonaceae</taxon>
        <taxon>Jimgerdemannia</taxon>
    </lineage>
</organism>
<accession>A0A433QIV9</accession>
<evidence type="ECO:0000313" key="2">
    <source>
        <dbReference type="EMBL" id="RUS29674.1"/>
    </source>
</evidence>
<protein>
    <submittedName>
        <fullName evidence="2">Uncharacterized protein</fullName>
    </submittedName>
</protein>
<dbReference type="EMBL" id="RBNJ01004842">
    <property type="protein sequence ID" value="RUS29674.1"/>
    <property type="molecule type" value="Genomic_DNA"/>
</dbReference>
<feature type="compositionally biased region" description="Basic and acidic residues" evidence="1">
    <location>
        <begin position="1"/>
        <end position="11"/>
    </location>
</feature>
<evidence type="ECO:0000256" key="1">
    <source>
        <dbReference type="SAM" id="MobiDB-lite"/>
    </source>
</evidence>
<name>A0A433QIV9_9FUNG</name>
<dbReference type="Proteomes" id="UP000274822">
    <property type="component" value="Unassembled WGS sequence"/>
</dbReference>
<feature type="region of interest" description="Disordered" evidence="1">
    <location>
        <begin position="1"/>
        <end position="25"/>
    </location>
</feature>